<keyword evidence="3" id="KW-1185">Reference proteome</keyword>
<keyword evidence="1" id="KW-0812">Transmembrane</keyword>
<keyword evidence="1" id="KW-1133">Transmembrane helix</keyword>
<dbReference type="InterPro" id="IPR014717">
    <property type="entry name" value="Transl_elong_EF1B/ribsomal_bS6"/>
</dbReference>
<dbReference type="RefSeq" id="WP_173532193.1">
    <property type="nucleotide sequence ID" value="NZ_CP054143.1"/>
</dbReference>
<evidence type="ECO:0000256" key="1">
    <source>
        <dbReference type="SAM" id="Phobius"/>
    </source>
</evidence>
<sequence length="174" mass="20062">MTKAQLFWYLRLIPRYSGILGIAGLALLGFALLLYTQELKPYQRDLIDRENALAQRFQQLRVPAVASSVSDALPKLNRSDTFTFFLRALNELAAKNQIVITQVDYKNQVEADGKLQRYSLQFPANARYMQIRRFMLELQTIPGVRIETVNLQRQQISDDQVALQIQLSYLTEAH</sequence>
<feature type="transmembrane region" description="Helical" evidence="1">
    <location>
        <begin position="16"/>
        <end position="35"/>
    </location>
</feature>
<reference evidence="2 3" key="1">
    <citation type="submission" date="2020-05" db="EMBL/GenBank/DDBJ databases">
        <title>Complete genome sequence of Deefgea sp. D17.</title>
        <authorList>
            <person name="Bae J.-W."/>
            <person name="Han J.E."/>
        </authorList>
    </citation>
    <scope>NUCLEOTIDE SEQUENCE [LARGE SCALE GENOMIC DNA]</scope>
    <source>
        <strain evidence="2 3">D17</strain>
    </source>
</reference>
<dbReference type="AlphaFoldDB" id="A0A6M8SND1"/>
<accession>A0A6M8SND1</accession>
<dbReference type="Proteomes" id="UP000504844">
    <property type="component" value="Chromosome"/>
</dbReference>
<dbReference type="Gene3D" id="3.30.70.60">
    <property type="match status" value="1"/>
</dbReference>
<protein>
    <submittedName>
        <fullName evidence="2">Uncharacterized protein</fullName>
    </submittedName>
</protein>
<name>A0A6M8SND1_9NEIS</name>
<dbReference type="EMBL" id="CP054143">
    <property type="protein sequence ID" value="QKJ65684.1"/>
    <property type="molecule type" value="Genomic_DNA"/>
</dbReference>
<organism evidence="2 3">
    <name type="scientific">Deefgea piscis</name>
    <dbReference type="NCBI Taxonomy" id="2739061"/>
    <lineage>
        <taxon>Bacteria</taxon>
        <taxon>Pseudomonadati</taxon>
        <taxon>Pseudomonadota</taxon>
        <taxon>Betaproteobacteria</taxon>
        <taxon>Neisseriales</taxon>
        <taxon>Chitinibacteraceae</taxon>
        <taxon>Deefgea</taxon>
    </lineage>
</organism>
<gene>
    <name evidence="2" type="ORF">HQN60_02445</name>
</gene>
<evidence type="ECO:0000313" key="3">
    <source>
        <dbReference type="Proteomes" id="UP000504844"/>
    </source>
</evidence>
<dbReference type="KEGG" id="dee:HQN60_02445"/>
<proteinExistence type="predicted"/>
<evidence type="ECO:0000313" key="2">
    <source>
        <dbReference type="EMBL" id="QKJ65684.1"/>
    </source>
</evidence>
<keyword evidence="1" id="KW-0472">Membrane</keyword>